<evidence type="ECO:0000313" key="17">
    <source>
        <dbReference type="EMBL" id="BDU76382.1"/>
    </source>
</evidence>
<dbReference type="KEGG" id="msea:METESE_13400"/>
<protein>
    <recommendedName>
        <fullName evidence="15 16">Type III pantothenate kinase</fullName>
        <ecNumber evidence="6 16">2.7.1.33</ecNumber>
    </recommendedName>
    <alternativeName>
        <fullName evidence="16">PanK-III</fullName>
    </alternativeName>
    <alternativeName>
        <fullName evidence="16">Pantothenic acid kinase</fullName>
    </alternativeName>
</protein>
<dbReference type="EMBL" id="AP027081">
    <property type="protein sequence ID" value="BDU76382.1"/>
    <property type="molecule type" value="Genomic_DNA"/>
</dbReference>
<keyword evidence="12 16" id="KW-0630">Potassium</keyword>
<name>A0AA48GYI2_9BACT</name>
<evidence type="ECO:0000256" key="2">
    <source>
        <dbReference type="ARBA" id="ARBA00001958"/>
    </source>
</evidence>
<dbReference type="Pfam" id="PF03309">
    <property type="entry name" value="Pan_kinase"/>
    <property type="match status" value="1"/>
</dbReference>
<dbReference type="GO" id="GO:0005737">
    <property type="term" value="C:cytoplasm"/>
    <property type="evidence" value="ECO:0007669"/>
    <property type="project" value="UniProtKB-SubCell"/>
</dbReference>
<comment type="cofactor">
    <cofactor evidence="16">
        <name>NH4(+)</name>
        <dbReference type="ChEBI" id="CHEBI:28938"/>
    </cofactor>
    <cofactor evidence="16">
        <name>K(+)</name>
        <dbReference type="ChEBI" id="CHEBI:29103"/>
    </cofactor>
    <text evidence="16">A monovalent cation. Ammonium or potassium.</text>
</comment>
<dbReference type="EC" id="2.7.1.33" evidence="6 16"/>
<evidence type="ECO:0000256" key="15">
    <source>
        <dbReference type="ARBA" id="ARBA00040883"/>
    </source>
</evidence>
<keyword evidence="8 16" id="KW-0808">Transferase</keyword>
<keyword evidence="9 16" id="KW-0547">Nucleotide-binding</keyword>
<evidence type="ECO:0000256" key="12">
    <source>
        <dbReference type="ARBA" id="ARBA00022958"/>
    </source>
</evidence>
<keyword evidence="13 16" id="KW-0173">Coenzyme A biosynthesis</keyword>
<evidence type="ECO:0000313" key="18">
    <source>
        <dbReference type="Proteomes" id="UP001228113"/>
    </source>
</evidence>
<proteinExistence type="inferred from homology"/>
<evidence type="ECO:0000256" key="4">
    <source>
        <dbReference type="ARBA" id="ARBA00005225"/>
    </source>
</evidence>
<comment type="subunit">
    <text evidence="5 16">Homodimer.</text>
</comment>
<reference evidence="17" key="1">
    <citation type="journal article" date="2023" name="Int. J. Syst. Evol. Microbiol.">
        <title>Mesoterricola silvestris gen. nov., sp. nov., Mesoterricola sediminis sp. nov., Geothrix oryzae sp. nov., Geothrix edaphica sp. nov., Geothrix rubra sp. nov., and Geothrix limicola sp. nov., six novel members of Acidobacteriota isolated from soils.</title>
        <authorList>
            <person name="Itoh H."/>
            <person name="Sugisawa Y."/>
            <person name="Mise K."/>
            <person name="Xu Z."/>
            <person name="Kuniyasu M."/>
            <person name="Ushijima N."/>
            <person name="Kawano K."/>
            <person name="Kobayashi E."/>
            <person name="Shiratori Y."/>
            <person name="Masuda Y."/>
            <person name="Senoo K."/>
        </authorList>
    </citation>
    <scope>NUCLEOTIDE SEQUENCE</scope>
    <source>
        <strain evidence="17">W786</strain>
    </source>
</reference>
<feature type="binding site" evidence="16">
    <location>
        <begin position="114"/>
        <end position="117"/>
    </location>
    <ligand>
        <name>substrate</name>
    </ligand>
</feature>
<evidence type="ECO:0000256" key="16">
    <source>
        <dbReference type="HAMAP-Rule" id="MF_01274"/>
    </source>
</evidence>
<dbReference type="PANTHER" id="PTHR34265:SF1">
    <property type="entry name" value="TYPE III PANTOTHENATE KINASE"/>
    <property type="match status" value="1"/>
</dbReference>
<comment type="function">
    <text evidence="16">Catalyzes the phosphorylation of pantothenate (Pan), the first step in CoA biosynthesis.</text>
</comment>
<keyword evidence="11 16" id="KW-0067">ATP-binding</keyword>
<comment type="subcellular location">
    <subcellularLocation>
        <location evidence="3 16">Cytoplasm</location>
    </subcellularLocation>
</comment>
<feature type="binding site" evidence="16">
    <location>
        <position position="136"/>
    </location>
    <ligand>
        <name>K(+)</name>
        <dbReference type="ChEBI" id="CHEBI:29103"/>
    </ligand>
</feature>
<comment type="caution">
    <text evidence="16">Lacks conserved residue(s) required for the propagation of feature annotation.</text>
</comment>
<dbReference type="GO" id="GO:0046872">
    <property type="term" value="F:metal ion binding"/>
    <property type="evidence" value="ECO:0007669"/>
    <property type="project" value="UniProtKB-KW"/>
</dbReference>
<evidence type="ECO:0000256" key="3">
    <source>
        <dbReference type="ARBA" id="ARBA00004496"/>
    </source>
</evidence>
<dbReference type="InterPro" id="IPR043129">
    <property type="entry name" value="ATPase_NBD"/>
</dbReference>
<dbReference type="InterPro" id="IPR004619">
    <property type="entry name" value="Type_III_PanK"/>
</dbReference>
<evidence type="ECO:0000256" key="7">
    <source>
        <dbReference type="ARBA" id="ARBA00022490"/>
    </source>
</evidence>
<evidence type="ECO:0000256" key="13">
    <source>
        <dbReference type="ARBA" id="ARBA00022993"/>
    </source>
</evidence>
<keyword evidence="10 16" id="KW-0418">Kinase</keyword>
<comment type="similarity">
    <text evidence="14 16">Belongs to the type III pantothenate kinase family.</text>
</comment>
<dbReference type="PANTHER" id="PTHR34265">
    <property type="entry name" value="TYPE III PANTOTHENATE KINASE"/>
    <property type="match status" value="1"/>
</dbReference>
<dbReference type="NCBIfam" id="TIGR00671">
    <property type="entry name" value="baf"/>
    <property type="match status" value="1"/>
</dbReference>
<comment type="catalytic activity">
    <reaction evidence="1 16">
        <text>(R)-pantothenate + ATP = (R)-4'-phosphopantothenate + ADP + H(+)</text>
        <dbReference type="Rhea" id="RHEA:16373"/>
        <dbReference type="ChEBI" id="CHEBI:10986"/>
        <dbReference type="ChEBI" id="CHEBI:15378"/>
        <dbReference type="ChEBI" id="CHEBI:29032"/>
        <dbReference type="ChEBI" id="CHEBI:30616"/>
        <dbReference type="ChEBI" id="CHEBI:456216"/>
        <dbReference type="EC" id="2.7.1.33"/>
    </reaction>
</comment>
<dbReference type="HAMAP" id="MF_01274">
    <property type="entry name" value="Pantothen_kinase_3"/>
    <property type="match status" value="1"/>
</dbReference>
<keyword evidence="7 16" id="KW-0963">Cytoplasm</keyword>
<comment type="cofactor">
    <cofactor evidence="2">
        <name>K(+)</name>
        <dbReference type="ChEBI" id="CHEBI:29103"/>
    </cofactor>
</comment>
<sequence length="264" mass="28533">MSLLLAVDVGNTNIVLGIYDLDRGEDAPLVHSWRLATSRERTVDEYGLSSLALLRHNAIEADQVKHVVISSVVPPLHPVLDAWARVYFKAEPLWIEPGIRTGLKVLLDNPAELGADRIVNAVAGLELYGTPLIAVDFGTATTFDVVNERREYLGGIICPGLKISAEALFQRASRLPRVEIAEPERLVGKSTVQAMQSGLFYGYVGQVDGILARLLAEYPGARVVATGGLAKVIAASSQHIGVVAPDLTLDGLRILWLKNRKAGK</sequence>
<evidence type="ECO:0000256" key="14">
    <source>
        <dbReference type="ARBA" id="ARBA00038036"/>
    </source>
</evidence>
<keyword evidence="18" id="KW-1185">Reference proteome</keyword>
<dbReference type="Gene3D" id="3.30.420.40">
    <property type="match status" value="2"/>
</dbReference>
<evidence type="ECO:0000256" key="1">
    <source>
        <dbReference type="ARBA" id="ARBA00001206"/>
    </source>
</evidence>
<evidence type="ECO:0000256" key="11">
    <source>
        <dbReference type="ARBA" id="ARBA00022840"/>
    </source>
</evidence>
<dbReference type="GO" id="GO:0015937">
    <property type="term" value="P:coenzyme A biosynthetic process"/>
    <property type="evidence" value="ECO:0007669"/>
    <property type="project" value="UniProtKB-UniRule"/>
</dbReference>
<dbReference type="SUPFAM" id="SSF53067">
    <property type="entry name" value="Actin-like ATPase domain"/>
    <property type="match status" value="2"/>
</dbReference>
<dbReference type="NCBIfam" id="NF009855">
    <property type="entry name" value="PRK13321.1"/>
    <property type="match status" value="1"/>
</dbReference>
<evidence type="ECO:0000256" key="9">
    <source>
        <dbReference type="ARBA" id="ARBA00022741"/>
    </source>
</evidence>
<feature type="binding site" evidence="16">
    <location>
        <position position="191"/>
    </location>
    <ligand>
        <name>substrate</name>
    </ligand>
</feature>
<feature type="binding site" evidence="16">
    <location>
        <begin position="8"/>
        <end position="15"/>
    </location>
    <ligand>
        <name>ATP</name>
        <dbReference type="ChEBI" id="CHEBI:30616"/>
    </ligand>
</feature>
<dbReference type="CDD" id="cd24015">
    <property type="entry name" value="ASKHA_NBD_PanK-III"/>
    <property type="match status" value="1"/>
</dbReference>
<feature type="active site" description="Proton acceptor" evidence="16">
    <location>
        <position position="116"/>
    </location>
</feature>
<accession>A0AA48GYI2</accession>
<dbReference type="AlphaFoldDB" id="A0AA48GYI2"/>
<keyword evidence="16" id="KW-0479">Metal-binding</keyword>
<feature type="binding site" evidence="16">
    <location>
        <position position="139"/>
    </location>
    <ligand>
        <name>ATP</name>
        <dbReference type="ChEBI" id="CHEBI:30616"/>
    </ligand>
</feature>
<dbReference type="NCBIfam" id="NF009848">
    <property type="entry name" value="PRK13318.1-6"/>
    <property type="match status" value="1"/>
</dbReference>
<dbReference type="RefSeq" id="WP_243335063.1">
    <property type="nucleotide sequence ID" value="NZ_AP027081.1"/>
</dbReference>
<evidence type="ECO:0000256" key="10">
    <source>
        <dbReference type="ARBA" id="ARBA00022777"/>
    </source>
</evidence>
<evidence type="ECO:0000256" key="5">
    <source>
        <dbReference type="ARBA" id="ARBA00011738"/>
    </source>
</evidence>
<dbReference type="GO" id="GO:0004594">
    <property type="term" value="F:pantothenate kinase activity"/>
    <property type="evidence" value="ECO:0007669"/>
    <property type="project" value="UniProtKB-UniRule"/>
</dbReference>
<evidence type="ECO:0000256" key="6">
    <source>
        <dbReference type="ARBA" id="ARBA00012102"/>
    </source>
</evidence>
<comment type="pathway">
    <text evidence="4 16">Cofactor biosynthesis; coenzyme A biosynthesis; CoA from (R)-pantothenate: step 1/5.</text>
</comment>
<evidence type="ECO:0000256" key="8">
    <source>
        <dbReference type="ARBA" id="ARBA00022679"/>
    </source>
</evidence>
<organism evidence="17 18">
    <name type="scientific">Mesoterricola sediminis</name>
    <dbReference type="NCBI Taxonomy" id="2927980"/>
    <lineage>
        <taxon>Bacteria</taxon>
        <taxon>Pseudomonadati</taxon>
        <taxon>Acidobacteriota</taxon>
        <taxon>Holophagae</taxon>
        <taxon>Holophagales</taxon>
        <taxon>Holophagaceae</taxon>
        <taxon>Mesoterricola</taxon>
    </lineage>
</organism>
<dbReference type="GO" id="GO:0005524">
    <property type="term" value="F:ATP binding"/>
    <property type="evidence" value="ECO:0007669"/>
    <property type="project" value="UniProtKB-UniRule"/>
</dbReference>
<gene>
    <name evidence="16 17" type="primary">coaX</name>
    <name evidence="17" type="ORF">METESE_13400</name>
</gene>
<dbReference type="Proteomes" id="UP001228113">
    <property type="component" value="Chromosome"/>
</dbReference>